<dbReference type="HOGENOM" id="CLU_159935_0_0_6"/>
<dbReference type="PANTHER" id="PTHR37549:SF1">
    <property type="entry name" value="LIPOPROTEIN LPRI"/>
    <property type="match status" value="1"/>
</dbReference>
<evidence type="ECO:0000313" key="2">
    <source>
        <dbReference type="EMBL" id="ESK50374.1"/>
    </source>
</evidence>
<dbReference type="OrthoDB" id="5957809at2"/>
<dbReference type="RefSeq" id="WP_004902474.1">
    <property type="nucleotide sequence ID" value="NZ_BBTI01000006.1"/>
</dbReference>
<protein>
    <recommendedName>
        <fullName evidence="4">Lysozyme inhibitor LprI N-terminal domain-containing protein</fullName>
    </recommendedName>
</protein>
<accession>V2VRN5</accession>
<feature type="chain" id="PRO_5004710775" description="Lysozyme inhibitor LprI N-terminal domain-containing protein" evidence="1">
    <location>
        <begin position="22"/>
        <end position="115"/>
    </location>
</feature>
<feature type="signal peptide" evidence="1">
    <location>
        <begin position="1"/>
        <end position="21"/>
    </location>
</feature>
<evidence type="ECO:0008006" key="4">
    <source>
        <dbReference type="Google" id="ProtNLM"/>
    </source>
</evidence>
<keyword evidence="1" id="KW-0732">Signal</keyword>
<evidence type="ECO:0000256" key="1">
    <source>
        <dbReference type="SAM" id="SignalP"/>
    </source>
</evidence>
<dbReference type="InterPro" id="IPR052755">
    <property type="entry name" value="Lysozyme_Inhibitor_LprI"/>
</dbReference>
<keyword evidence="3" id="KW-1185">Reference proteome</keyword>
<dbReference type="GO" id="GO:0005576">
    <property type="term" value="C:extracellular region"/>
    <property type="evidence" value="ECO:0007669"/>
    <property type="project" value="TreeGrafter"/>
</dbReference>
<reference evidence="2 3" key="1">
    <citation type="submission" date="2013-10" db="EMBL/GenBank/DDBJ databases">
        <title>The Genome Sequence of Acinetobacter brisouii CIP 110357.</title>
        <authorList>
            <consortium name="The Broad Institute Genomics Platform"/>
            <consortium name="The Broad Institute Genome Sequencing Center for Infectious Disease"/>
            <person name="Cerqueira G."/>
            <person name="Feldgarden M."/>
            <person name="Courvalin P."/>
            <person name="Grillot-Courvalin C."/>
            <person name="Clermont D."/>
            <person name="Rocha E."/>
            <person name="Yoon E.-J."/>
            <person name="Nemec A."/>
            <person name="Young S.K."/>
            <person name="Zeng Q."/>
            <person name="Gargeya S."/>
            <person name="Fitzgerald M."/>
            <person name="Abouelleil A."/>
            <person name="Alvarado L."/>
            <person name="Berlin A.M."/>
            <person name="Chapman S.B."/>
            <person name="Gainer-Dewar J."/>
            <person name="Goldberg J."/>
            <person name="Gnerre S."/>
            <person name="Griggs A."/>
            <person name="Gujja S."/>
            <person name="Hansen M."/>
            <person name="Howarth C."/>
            <person name="Imamovic A."/>
            <person name="Ireland A."/>
            <person name="Larimer J."/>
            <person name="McCowan C."/>
            <person name="Murphy C."/>
            <person name="Pearson M."/>
            <person name="Poon T.W."/>
            <person name="Priest M."/>
            <person name="Roberts A."/>
            <person name="Saif S."/>
            <person name="Shea T."/>
            <person name="Sykes S."/>
            <person name="Wortman J."/>
            <person name="Nusbaum C."/>
            <person name="Birren B."/>
        </authorList>
    </citation>
    <scope>NUCLEOTIDE SEQUENCE [LARGE SCALE GENOMIC DNA]</scope>
    <source>
        <strain evidence="2 3">CIP 110357</strain>
    </source>
</reference>
<dbReference type="STRING" id="396323.VH98_12750"/>
<organism evidence="2 3">
    <name type="scientific">Acinetobacter brisouii CIP 110357</name>
    <dbReference type="NCBI Taxonomy" id="1341683"/>
    <lineage>
        <taxon>Bacteria</taxon>
        <taxon>Pseudomonadati</taxon>
        <taxon>Pseudomonadota</taxon>
        <taxon>Gammaproteobacteria</taxon>
        <taxon>Moraxellales</taxon>
        <taxon>Moraxellaceae</taxon>
        <taxon>Acinetobacter</taxon>
    </lineage>
</organism>
<proteinExistence type="predicted"/>
<gene>
    <name evidence="2" type="ORF">P255_02351</name>
</gene>
<evidence type="ECO:0000313" key="3">
    <source>
        <dbReference type="Proteomes" id="UP000018418"/>
    </source>
</evidence>
<dbReference type="PROSITE" id="PS51257">
    <property type="entry name" value="PROKAR_LIPOPROTEIN"/>
    <property type="match status" value="1"/>
</dbReference>
<dbReference type="EMBL" id="AYEU01000007">
    <property type="protein sequence ID" value="ESK50374.1"/>
    <property type="molecule type" value="Genomic_DNA"/>
</dbReference>
<dbReference type="Proteomes" id="UP000018418">
    <property type="component" value="Unassembled WGS sequence"/>
</dbReference>
<sequence>MTRLSIGFCILVFSVYSQAQAASFSCDRASLKAEKTICQRRSLNDADVKMATTYQIILHALPMGGRDQQKEIQWQWLKSRNACGANVPCLSKAYQQRQQQLDTIIQQRILNHGPF</sequence>
<dbReference type="PATRIC" id="fig|1341683.3.peg.2329"/>
<comment type="caution">
    <text evidence="2">The sequence shown here is derived from an EMBL/GenBank/DDBJ whole genome shotgun (WGS) entry which is preliminary data.</text>
</comment>
<name>V2VRN5_9GAMM</name>
<dbReference type="AlphaFoldDB" id="V2VRN5"/>
<dbReference type="PANTHER" id="PTHR37549">
    <property type="entry name" value="LIPOPROTEIN LPRI"/>
    <property type="match status" value="1"/>
</dbReference>